<comment type="caution">
    <text evidence="1">The sequence shown here is derived from an EMBL/GenBank/DDBJ whole genome shotgun (WGS) entry which is preliminary data.</text>
</comment>
<dbReference type="InterPro" id="IPR019239">
    <property type="entry name" value="VapB_antitoxin"/>
</dbReference>
<gene>
    <name evidence="1" type="ORF">GCM10023147_31960</name>
</gene>
<evidence type="ECO:0008006" key="3">
    <source>
        <dbReference type="Google" id="ProtNLM"/>
    </source>
</evidence>
<evidence type="ECO:0000313" key="1">
    <source>
        <dbReference type="EMBL" id="GAA4397023.1"/>
    </source>
</evidence>
<proteinExistence type="predicted"/>
<keyword evidence="2" id="KW-1185">Reference proteome</keyword>
<reference evidence="2" key="1">
    <citation type="journal article" date="2019" name="Int. J. Syst. Evol. Microbiol.">
        <title>The Global Catalogue of Microorganisms (GCM) 10K type strain sequencing project: providing services to taxonomists for standard genome sequencing and annotation.</title>
        <authorList>
            <consortium name="The Broad Institute Genomics Platform"/>
            <consortium name="The Broad Institute Genome Sequencing Center for Infectious Disease"/>
            <person name="Wu L."/>
            <person name="Ma J."/>
        </authorList>
    </citation>
    <scope>NUCLEOTIDE SEQUENCE [LARGE SCALE GENOMIC DNA]</scope>
    <source>
        <strain evidence="2">JCM 17688</strain>
    </source>
</reference>
<accession>A0ABP8JWC9</accession>
<name>A0ABP8JWC9_9ACTN</name>
<dbReference type="Proteomes" id="UP001500635">
    <property type="component" value="Unassembled WGS sequence"/>
</dbReference>
<dbReference type="EMBL" id="BAABFR010000053">
    <property type="protein sequence ID" value="GAA4397023.1"/>
    <property type="molecule type" value="Genomic_DNA"/>
</dbReference>
<organism evidence="1 2">
    <name type="scientific">Tsukamurella soli</name>
    <dbReference type="NCBI Taxonomy" id="644556"/>
    <lineage>
        <taxon>Bacteria</taxon>
        <taxon>Bacillati</taxon>
        <taxon>Actinomycetota</taxon>
        <taxon>Actinomycetes</taxon>
        <taxon>Mycobacteriales</taxon>
        <taxon>Tsukamurellaceae</taxon>
        <taxon>Tsukamurella</taxon>
    </lineage>
</organism>
<dbReference type="RefSeq" id="WP_344997738.1">
    <property type="nucleotide sequence ID" value="NZ_BAABFR010000053.1"/>
</dbReference>
<protein>
    <recommendedName>
        <fullName evidence="3">Antitoxin of type II TA system, VapB</fullName>
    </recommendedName>
</protein>
<sequence>MATTVNIPQEELAELMRLTGAATKKDAVNFAVTRTLQLLRQNEAIDKVLAMGGDLLLSPEEAEARHRALSGD</sequence>
<evidence type="ECO:0000313" key="2">
    <source>
        <dbReference type="Proteomes" id="UP001500635"/>
    </source>
</evidence>
<dbReference type="Pfam" id="PF09957">
    <property type="entry name" value="VapB_antitoxin"/>
    <property type="match status" value="1"/>
</dbReference>